<evidence type="ECO:0000259" key="2">
    <source>
        <dbReference type="PROSITE" id="PS50146"/>
    </source>
</evidence>
<evidence type="ECO:0000313" key="3">
    <source>
        <dbReference type="EMBL" id="SDR77911.1"/>
    </source>
</evidence>
<dbReference type="SUPFAM" id="SSF111331">
    <property type="entry name" value="NAD kinase/diacylglycerol kinase-like"/>
    <property type="match status" value="1"/>
</dbReference>
<evidence type="ECO:0000313" key="4">
    <source>
        <dbReference type="Proteomes" id="UP000198983"/>
    </source>
</evidence>
<name>A0A1H1LTQ4_9ACTN</name>
<dbReference type="EMBL" id="LT629732">
    <property type="protein sequence ID" value="SDR77911.1"/>
    <property type="molecule type" value="Genomic_DNA"/>
</dbReference>
<accession>A0A1H1LTQ4</accession>
<protein>
    <submittedName>
        <fullName evidence="3">Diacylglycerol kinase family enzyme</fullName>
    </submittedName>
</protein>
<dbReference type="GO" id="GO:0016301">
    <property type="term" value="F:kinase activity"/>
    <property type="evidence" value="ECO:0007669"/>
    <property type="project" value="UniProtKB-KW"/>
</dbReference>
<proteinExistence type="predicted"/>
<dbReference type="Gene3D" id="3.40.50.10330">
    <property type="entry name" value="Probable inorganic polyphosphate/atp-NAD kinase, domain 1"/>
    <property type="match status" value="1"/>
</dbReference>
<feature type="region of interest" description="Disordered" evidence="1">
    <location>
        <begin position="218"/>
        <end position="253"/>
    </location>
</feature>
<feature type="compositionally biased region" description="Low complexity" evidence="1">
    <location>
        <begin position="219"/>
        <end position="238"/>
    </location>
</feature>
<keyword evidence="3" id="KW-0808">Transferase</keyword>
<dbReference type="PROSITE" id="PS50146">
    <property type="entry name" value="DAGK"/>
    <property type="match status" value="1"/>
</dbReference>
<organism evidence="3 4">
    <name type="scientific">Actinopolymorpha singaporensis</name>
    <dbReference type="NCBI Taxonomy" id="117157"/>
    <lineage>
        <taxon>Bacteria</taxon>
        <taxon>Bacillati</taxon>
        <taxon>Actinomycetota</taxon>
        <taxon>Actinomycetes</taxon>
        <taxon>Propionibacteriales</taxon>
        <taxon>Actinopolymorphaceae</taxon>
        <taxon>Actinopolymorpha</taxon>
    </lineage>
</organism>
<dbReference type="AlphaFoldDB" id="A0A1H1LTQ4"/>
<feature type="domain" description="DAGKc" evidence="2">
    <location>
        <begin position="55"/>
        <end position="126"/>
    </location>
</feature>
<dbReference type="InterPro" id="IPR017438">
    <property type="entry name" value="ATP-NAD_kinase_N"/>
</dbReference>
<dbReference type="Pfam" id="PF00781">
    <property type="entry name" value="DAGK_cat"/>
    <property type="match status" value="1"/>
</dbReference>
<sequence>MVTNPDGDGSGDQGIPDAISEAIDVLRKQADVHVCRVSMPGDLDGALHRRGGRKIVVAGGDSDLHTVVGALHKRNELDDAVLAILPDGPESDFARSAGIPGDPERAAEVVLHGVERRFDLLEDCRGDIVVSTVHLGVSGRSHRPRIWPMRSAGGEADIHGTDGGADGAGLAGIPVLSALHALHDADHPRARPFHVRIEADDQVVTDFDRPVIQVAVTNSASSASSTPSASSAPPEGAAEGAGGPDPDRPAADADLADGYVDVVVNFAVDPLARARRVLKLGHDNDDDTVTVRARRVSVAGQRFWLNSDGQDSGTERRCTWNVVPQRLRVIVPAGS</sequence>
<reference evidence="3 4" key="1">
    <citation type="submission" date="2016-10" db="EMBL/GenBank/DDBJ databases">
        <authorList>
            <person name="de Groot N.N."/>
        </authorList>
    </citation>
    <scope>NUCLEOTIDE SEQUENCE [LARGE SCALE GENOMIC DNA]</scope>
    <source>
        <strain evidence="3 4">DSM 22024</strain>
    </source>
</reference>
<keyword evidence="4" id="KW-1185">Reference proteome</keyword>
<evidence type="ECO:0000256" key="1">
    <source>
        <dbReference type="SAM" id="MobiDB-lite"/>
    </source>
</evidence>
<keyword evidence="3" id="KW-0418">Kinase</keyword>
<gene>
    <name evidence="3" type="ORF">SAMN04489717_0525</name>
</gene>
<dbReference type="STRING" id="117157.SAMN04489717_0525"/>
<dbReference type="InterPro" id="IPR016064">
    <property type="entry name" value="NAD/diacylglycerol_kinase_sf"/>
</dbReference>
<dbReference type="Gene3D" id="2.60.200.40">
    <property type="match status" value="1"/>
</dbReference>
<dbReference type="Proteomes" id="UP000198983">
    <property type="component" value="Chromosome I"/>
</dbReference>
<dbReference type="InterPro" id="IPR001206">
    <property type="entry name" value="Diacylglycerol_kinase_cat_dom"/>
</dbReference>